<evidence type="ECO:0000313" key="2">
    <source>
        <dbReference type="EMBL" id="GFT21490.1"/>
    </source>
</evidence>
<reference evidence="2" key="1">
    <citation type="submission" date="2020-08" db="EMBL/GenBank/DDBJ databases">
        <title>Multicomponent nature underlies the extraordinary mechanical properties of spider dragline silk.</title>
        <authorList>
            <person name="Kono N."/>
            <person name="Nakamura H."/>
            <person name="Mori M."/>
            <person name="Yoshida Y."/>
            <person name="Ohtoshi R."/>
            <person name="Malay A.D."/>
            <person name="Moran D.A.P."/>
            <person name="Tomita M."/>
            <person name="Numata K."/>
            <person name="Arakawa K."/>
        </authorList>
    </citation>
    <scope>NUCLEOTIDE SEQUENCE</scope>
</reference>
<sequence>MYFASALKVATVPQKQNFYLAKENHILANRKRREISGKTRISQETYTTGNSREFETAEKNECEIGNRDGCGPTEDSQNKYSKQHS</sequence>
<dbReference type="AlphaFoldDB" id="A0A8X6TLS3"/>
<dbReference type="Proteomes" id="UP000887013">
    <property type="component" value="Unassembled WGS sequence"/>
</dbReference>
<proteinExistence type="predicted"/>
<gene>
    <name evidence="2" type="ORF">NPIL_679181</name>
</gene>
<feature type="compositionally biased region" description="Polar residues" evidence="1">
    <location>
        <begin position="39"/>
        <end position="51"/>
    </location>
</feature>
<feature type="region of interest" description="Disordered" evidence="1">
    <location>
        <begin position="35"/>
        <end position="54"/>
    </location>
</feature>
<keyword evidence="3" id="KW-1185">Reference proteome</keyword>
<evidence type="ECO:0000256" key="1">
    <source>
        <dbReference type="SAM" id="MobiDB-lite"/>
    </source>
</evidence>
<feature type="compositionally biased region" description="Polar residues" evidence="1">
    <location>
        <begin position="74"/>
        <end position="85"/>
    </location>
</feature>
<name>A0A8X6TLS3_NEPPI</name>
<accession>A0A8X6TLS3</accession>
<feature type="region of interest" description="Disordered" evidence="1">
    <location>
        <begin position="59"/>
        <end position="85"/>
    </location>
</feature>
<protein>
    <submittedName>
        <fullName evidence="2">Uncharacterized protein</fullName>
    </submittedName>
</protein>
<comment type="caution">
    <text evidence="2">The sequence shown here is derived from an EMBL/GenBank/DDBJ whole genome shotgun (WGS) entry which is preliminary data.</text>
</comment>
<organism evidence="2 3">
    <name type="scientific">Nephila pilipes</name>
    <name type="common">Giant wood spider</name>
    <name type="synonym">Nephila maculata</name>
    <dbReference type="NCBI Taxonomy" id="299642"/>
    <lineage>
        <taxon>Eukaryota</taxon>
        <taxon>Metazoa</taxon>
        <taxon>Ecdysozoa</taxon>
        <taxon>Arthropoda</taxon>
        <taxon>Chelicerata</taxon>
        <taxon>Arachnida</taxon>
        <taxon>Araneae</taxon>
        <taxon>Araneomorphae</taxon>
        <taxon>Entelegynae</taxon>
        <taxon>Araneoidea</taxon>
        <taxon>Nephilidae</taxon>
        <taxon>Nephila</taxon>
    </lineage>
</organism>
<dbReference type="EMBL" id="BMAW01011003">
    <property type="protein sequence ID" value="GFT21490.1"/>
    <property type="molecule type" value="Genomic_DNA"/>
</dbReference>
<evidence type="ECO:0000313" key="3">
    <source>
        <dbReference type="Proteomes" id="UP000887013"/>
    </source>
</evidence>